<dbReference type="Proteomes" id="UP000436088">
    <property type="component" value="Unassembled WGS sequence"/>
</dbReference>
<accession>A0A6A2XR59</accession>
<organism evidence="1 2">
    <name type="scientific">Hibiscus syriacus</name>
    <name type="common">Rose of Sharon</name>
    <dbReference type="NCBI Taxonomy" id="106335"/>
    <lineage>
        <taxon>Eukaryota</taxon>
        <taxon>Viridiplantae</taxon>
        <taxon>Streptophyta</taxon>
        <taxon>Embryophyta</taxon>
        <taxon>Tracheophyta</taxon>
        <taxon>Spermatophyta</taxon>
        <taxon>Magnoliopsida</taxon>
        <taxon>eudicotyledons</taxon>
        <taxon>Gunneridae</taxon>
        <taxon>Pentapetalae</taxon>
        <taxon>rosids</taxon>
        <taxon>malvids</taxon>
        <taxon>Malvales</taxon>
        <taxon>Malvaceae</taxon>
        <taxon>Malvoideae</taxon>
        <taxon>Hibiscus</taxon>
    </lineage>
</organism>
<protein>
    <submittedName>
        <fullName evidence="1">Uncharacterized protein</fullName>
    </submittedName>
</protein>
<evidence type="ECO:0000313" key="1">
    <source>
        <dbReference type="EMBL" id="KAE8678078.1"/>
    </source>
</evidence>
<keyword evidence="2" id="KW-1185">Reference proteome</keyword>
<proteinExistence type="predicted"/>
<dbReference type="EMBL" id="VEPZ02001345">
    <property type="protein sequence ID" value="KAE8678078.1"/>
    <property type="molecule type" value="Genomic_DNA"/>
</dbReference>
<evidence type="ECO:0000313" key="2">
    <source>
        <dbReference type="Proteomes" id="UP000436088"/>
    </source>
</evidence>
<reference evidence="1" key="1">
    <citation type="submission" date="2019-09" db="EMBL/GenBank/DDBJ databases">
        <title>Draft genome information of white flower Hibiscus syriacus.</title>
        <authorList>
            <person name="Kim Y.-M."/>
        </authorList>
    </citation>
    <scope>NUCLEOTIDE SEQUENCE [LARGE SCALE GENOMIC DNA]</scope>
    <source>
        <strain evidence="1">YM2019G1</strain>
    </source>
</reference>
<gene>
    <name evidence="1" type="ORF">F3Y22_tig00111445pilonHSYRG00107</name>
</gene>
<sequence>MWSGDLIDISEVSEVYRGEDVFIRLPASSLGLTRDSSSRNRLTGYRTGLNHFWCNHLGPSIFHNLEEIKEKSYHTTVIRHMQGNLPTGQEIAVKRLSKG</sequence>
<comment type="caution">
    <text evidence="1">The sequence shown here is derived from an EMBL/GenBank/DDBJ whole genome shotgun (WGS) entry which is preliminary data.</text>
</comment>
<dbReference type="AlphaFoldDB" id="A0A6A2XR59"/>
<name>A0A6A2XR59_HIBSY</name>